<accession>A0A8E2AZX0</accession>
<sequence>CAICLSVRVHDFQMCNAITLWSGEPARCSRDAKFRIVNKNGDALCTDWQQKRGCTQTANRKHRHECS</sequence>
<protein>
    <submittedName>
        <fullName evidence="1">Uncharacterized protein</fullName>
    </submittedName>
</protein>
<keyword evidence="2" id="KW-1185">Reference proteome</keyword>
<gene>
    <name evidence="1" type="ORF">OBBRIDRAFT_713445</name>
</gene>
<feature type="non-terminal residue" evidence="1">
    <location>
        <position position="67"/>
    </location>
</feature>
<proteinExistence type="predicted"/>
<evidence type="ECO:0000313" key="2">
    <source>
        <dbReference type="Proteomes" id="UP000250043"/>
    </source>
</evidence>
<dbReference type="Proteomes" id="UP000250043">
    <property type="component" value="Unassembled WGS sequence"/>
</dbReference>
<reference evidence="1 2" key="1">
    <citation type="submission" date="2016-07" db="EMBL/GenBank/DDBJ databases">
        <title>Draft genome of the white-rot fungus Obba rivulosa 3A-2.</title>
        <authorList>
            <consortium name="DOE Joint Genome Institute"/>
            <person name="Miettinen O."/>
            <person name="Riley R."/>
            <person name="Acob R."/>
            <person name="Barry K."/>
            <person name="Cullen D."/>
            <person name="De Vries R."/>
            <person name="Hainaut M."/>
            <person name="Hatakka A."/>
            <person name="Henrissat B."/>
            <person name="Hilden K."/>
            <person name="Kuo R."/>
            <person name="Labutti K."/>
            <person name="Lipzen A."/>
            <person name="Makela M.R."/>
            <person name="Sandor L."/>
            <person name="Spatafora J.W."/>
            <person name="Grigoriev I.V."/>
            <person name="Hibbett D.S."/>
        </authorList>
    </citation>
    <scope>NUCLEOTIDE SEQUENCE [LARGE SCALE GENOMIC DNA]</scope>
    <source>
        <strain evidence="1 2">3A-2</strain>
    </source>
</reference>
<dbReference type="AlphaFoldDB" id="A0A8E2AZX0"/>
<dbReference type="EMBL" id="KV722421">
    <property type="protein sequence ID" value="OCH89662.1"/>
    <property type="molecule type" value="Genomic_DNA"/>
</dbReference>
<evidence type="ECO:0000313" key="1">
    <source>
        <dbReference type="EMBL" id="OCH89662.1"/>
    </source>
</evidence>
<organism evidence="1 2">
    <name type="scientific">Obba rivulosa</name>
    <dbReference type="NCBI Taxonomy" id="1052685"/>
    <lineage>
        <taxon>Eukaryota</taxon>
        <taxon>Fungi</taxon>
        <taxon>Dikarya</taxon>
        <taxon>Basidiomycota</taxon>
        <taxon>Agaricomycotina</taxon>
        <taxon>Agaricomycetes</taxon>
        <taxon>Polyporales</taxon>
        <taxon>Gelatoporiaceae</taxon>
        <taxon>Obba</taxon>
    </lineage>
</organism>
<name>A0A8E2AZX0_9APHY</name>
<dbReference type="OrthoDB" id="2158839at2759"/>
<feature type="non-terminal residue" evidence="1">
    <location>
        <position position="1"/>
    </location>
</feature>